<dbReference type="HAMAP" id="MF_03172">
    <property type="entry name" value="Adenylate_kinase_UMP_CMP_kin"/>
    <property type="match status" value="1"/>
</dbReference>
<protein>
    <recommendedName>
        <fullName evidence="9">UMP-CMP kinase</fullName>
        <ecNumber evidence="9">2.7.4.14</ecNumber>
    </recommendedName>
    <alternativeName>
        <fullName evidence="9">Deoxycytidylate kinase</fullName>
        <shortName evidence="9">CK</shortName>
        <shortName evidence="9">dCMP kinase</shortName>
    </alternativeName>
    <alternativeName>
        <fullName evidence="9">Uridine monophosphate/cytidine monophosphate kinase</fullName>
        <shortName evidence="9">UMP/CMP kinase</shortName>
        <shortName evidence="9">UMP/CMPK</shortName>
    </alternativeName>
</protein>
<organism evidence="11">
    <name type="scientific">Chromera velia CCMP2878</name>
    <dbReference type="NCBI Taxonomy" id="1169474"/>
    <lineage>
        <taxon>Eukaryota</taxon>
        <taxon>Sar</taxon>
        <taxon>Alveolata</taxon>
        <taxon>Colpodellida</taxon>
        <taxon>Chromeraceae</taxon>
        <taxon>Chromera</taxon>
    </lineage>
</organism>
<dbReference type="SUPFAM" id="SSF52540">
    <property type="entry name" value="P-loop containing nucleoside triphosphate hydrolases"/>
    <property type="match status" value="1"/>
</dbReference>
<feature type="signal peptide" evidence="10">
    <location>
        <begin position="1"/>
        <end position="22"/>
    </location>
</feature>
<gene>
    <name evidence="11" type="ORF">Cvel_11583</name>
</gene>
<dbReference type="GO" id="GO:0036430">
    <property type="term" value="F:CMP kinase activity"/>
    <property type="evidence" value="ECO:0007669"/>
    <property type="project" value="RHEA"/>
</dbReference>
<dbReference type="InterPro" id="IPR027417">
    <property type="entry name" value="P-loop_NTPase"/>
</dbReference>
<dbReference type="PhylomeDB" id="A0A0G4I749"/>
<comment type="catalytic activity">
    <reaction evidence="8 9">
        <text>UMP + ATP = UDP + ADP</text>
        <dbReference type="Rhea" id="RHEA:24400"/>
        <dbReference type="ChEBI" id="CHEBI:30616"/>
        <dbReference type="ChEBI" id="CHEBI:57865"/>
        <dbReference type="ChEBI" id="CHEBI:58223"/>
        <dbReference type="ChEBI" id="CHEBI:456216"/>
        <dbReference type="EC" id="2.7.4.14"/>
    </reaction>
</comment>
<name>A0A0G4I749_9ALVE</name>
<feature type="chain" id="PRO_5005192797" description="UMP-CMP kinase" evidence="10">
    <location>
        <begin position="23"/>
        <end position="288"/>
    </location>
</feature>
<dbReference type="Gene3D" id="3.40.50.300">
    <property type="entry name" value="P-loop containing nucleotide triphosphate hydrolases"/>
    <property type="match status" value="1"/>
</dbReference>
<dbReference type="PRINTS" id="PR00094">
    <property type="entry name" value="ADENYLTKNASE"/>
</dbReference>
<feature type="binding site" evidence="9">
    <location>
        <position position="223"/>
    </location>
    <ligand>
        <name>a ribonucleoside 5'-phosphate</name>
        <dbReference type="ChEBI" id="CHEBI:58043"/>
    </ligand>
</feature>
<feature type="binding site" evidence="9">
    <location>
        <begin position="147"/>
        <end position="149"/>
    </location>
    <ligand>
        <name>a ribonucleoside 5'-phosphate</name>
        <dbReference type="ChEBI" id="CHEBI:58043"/>
    </ligand>
</feature>
<dbReference type="GO" id="GO:0005634">
    <property type="term" value="C:nucleus"/>
    <property type="evidence" value="ECO:0007669"/>
    <property type="project" value="UniProtKB-SubCell"/>
</dbReference>
<comment type="catalytic activity">
    <reaction evidence="9">
        <text>dCMP + ATP = dCDP + ADP</text>
        <dbReference type="Rhea" id="RHEA:25094"/>
        <dbReference type="ChEBI" id="CHEBI:30616"/>
        <dbReference type="ChEBI" id="CHEBI:57566"/>
        <dbReference type="ChEBI" id="CHEBI:58593"/>
        <dbReference type="ChEBI" id="CHEBI:456216"/>
        <dbReference type="EC" id="2.7.4.14"/>
    </reaction>
</comment>
<comment type="subcellular location">
    <subcellularLocation>
        <location evidence="9">Cytoplasm</location>
    </subcellularLocation>
    <subcellularLocation>
        <location evidence="9">Nucleus</location>
    </subcellularLocation>
</comment>
<evidence type="ECO:0000256" key="8">
    <source>
        <dbReference type="ARBA" id="ARBA00048116"/>
    </source>
</evidence>
<comment type="function">
    <text evidence="9">Catalyzes the phosphorylation of pyrimidine nucleoside monophosphates at the expense of ATP. Plays an important role in de novo pyrimidine nucleotide biosynthesis. Has preference for UMP and CMP as phosphate acceptors.</text>
</comment>
<reference evidence="11" key="1">
    <citation type="submission" date="2014-11" db="EMBL/GenBank/DDBJ databases">
        <authorList>
            <person name="Otto D Thomas"/>
            <person name="Naeem Raeece"/>
        </authorList>
    </citation>
    <scope>NUCLEOTIDE SEQUENCE</scope>
</reference>
<feature type="binding site" evidence="9">
    <location>
        <position position="217"/>
    </location>
    <ligand>
        <name>ATP</name>
        <dbReference type="ChEBI" id="CHEBI:30616"/>
    </ligand>
</feature>
<evidence type="ECO:0000256" key="4">
    <source>
        <dbReference type="ARBA" id="ARBA00022777"/>
    </source>
</evidence>
<feature type="region of interest" description="NMPbind" evidence="9">
    <location>
        <begin position="119"/>
        <end position="149"/>
    </location>
</feature>
<dbReference type="PANTHER" id="PTHR23359">
    <property type="entry name" value="NUCLEOTIDE KINASE"/>
    <property type="match status" value="1"/>
</dbReference>
<sequence>MVSWHLRLVSLTVGLSLFPSVALRGARPVHRRDLSFLAPFAASGKQRTRTLHPRTVELQPRPLFFSLGRAPFSVTRVGSQAQELEMAQPVVIFVLGGPGAGKGTQCGFLEEHFGFKHISAGDCLREERANEGSEFGELIDNFIKEGKIVPVEITVKLLKKKMEAFGWEGGRFLIDGFPRNKDNLDGWASLMGDICDDKFCLFFDCAEDVMETRLLERGKDSGRTDDNVESIRKRFRTYQTETMPIIQHFESLDKLRKIDANPPKDTVWTAVKALFVKEEFKPQETLPV</sequence>
<feature type="binding site" evidence="9">
    <location>
        <position position="183"/>
    </location>
    <ligand>
        <name>CMP</name>
        <dbReference type="ChEBI" id="CHEBI:60377"/>
    </ligand>
</feature>
<keyword evidence="4 9" id="KW-0418">Kinase</keyword>
<dbReference type="GO" id="GO:0033862">
    <property type="term" value="F:UMP kinase activity"/>
    <property type="evidence" value="ECO:0007669"/>
    <property type="project" value="RHEA"/>
</dbReference>
<dbReference type="EC" id="2.7.4.14" evidence="9"/>
<feature type="binding site" evidence="9">
    <location>
        <begin position="99"/>
        <end position="104"/>
    </location>
    <ligand>
        <name>ATP</name>
        <dbReference type="ChEBI" id="CHEBI:30616"/>
    </ligand>
</feature>
<keyword evidence="10" id="KW-0732">Signal</keyword>
<comment type="cofactor">
    <cofactor evidence="9">
        <name>Mg(2+)</name>
        <dbReference type="ChEBI" id="CHEBI:18420"/>
    </cofactor>
    <text evidence="9">Binds 1 Mg(2+) ion per monomer.</text>
</comment>
<keyword evidence="7 9" id="KW-0539">Nucleus</keyword>
<dbReference type="GO" id="GO:0006221">
    <property type="term" value="P:pyrimidine nucleotide biosynthetic process"/>
    <property type="evidence" value="ECO:0007669"/>
    <property type="project" value="UniProtKB-UniRule"/>
</dbReference>
<proteinExistence type="inferred from homology"/>
<keyword evidence="3 9" id="KW-0547">Nucleotide-binding</keyword>
<keyword evidence="2 9" id="KW-0808">Transferase</keyword>
<evidence type="ECO:0000256" key="3">
    <source>
        <dbReference type="ARBA" id="ARBA00022741"/>
    </source>
</evidence>
<comment type="similarity">
    <text evidence="9">Belongs to the adenylate kinase family. UMP-CMP kinase subfamily.</text>
</comment>
<evidence type="ECO:0000256" key="7">
    <source>
        <dbReference type="ARBA" id="ARBA00023242"/>
    </source>
</evidence>
<keyword evidence="1 9" id="KW-0963">Cytoplasm</keyword>
<keyword evidence="5 9" id="KW-0067">ATP-binding</keyword>
<evidence type="ECO:0000256" key="6">
    <source>
        <dbReference type="ARBA" id="ARBA00022975"/>
    </source>
</evidence>
<dbReference type="CDD" id="cd01428">
    <property type="entry name" value="ADK"/>
    <property type="match status" value="1"/>
</dbReference>
<dbReference type="InterPro" id="IPR033690">
    <property type="entry name" value="Adenylat_kinase_CS"/>
</dbReference>
<dbReference type="AlphaFoldDB" id="A0A0G4I749"/>
<accession>A0A0G4I749</accession>
<dbReference type="InterPro" id="IPR006266">
    <property type="entry name" value="UMP_CMP_kinase"/>
</dbReference>
<dbReference type="GO" id="GO:0006207">
    <property type="term" value="P:'de novo' pyrimidine nucleobase biosynthetic process"/>
    <property type="evidence" value="ECO:0007669"/>
    <property type="project" value="InterPro"/>
</dbReference>
<feature type="binding site" evidence="9">
    <location>
        <begin position="176"/>
        <end position="179"/>
    </location>
    <ligand>
        <name>a ribonucleoside 5'-phosphate</name>
        <dbReference type="ChEBI" id="CHEBI:58043"/>
    </ligand>
</feature>
<evidence type="ECO:0000256" key="9">
    <source>
        <dbReference type="HAMAP-Rule" id="MF_03172"/>
    </source>
</evidence>
<comment type="domain">
    <text evidence="9">Consists of three domains, a large central CORE domain and two small peripheral domains, NMPbind and LID, which undergo movements during catalysis. The LID domain closes over the site of phosphoryl transfer upon ATP binding. Assembling and dissambling the active center during each catalytic cycle provides an effective means to prevent ATP hydrolysis.</text>
</comment>
<evidence type="ECO:0000256" key="1">
    <source>
        <dbReference type="ARBA" id="ARBA00022490"/>
    </source>
</evidence>
<dbReference type="EMBL" id="CDMZ01005412">
    <property type="protein sequence ID" value="CEM52889.1"/>
    <property type="molecule type" value="Genomic_DNA"/>
</dbReference>
<feature type="binding site" evidence="9">
    <location>
        <position position="262"/>
    </location>
    <ligand>
        <name>ATP</name>
        <dbReference type="ChEBI" id="CHEBI:30616"/>
    </ligand>
</feature>
<comment type="subunit">
    <text evidence="9">Monomer.</text>
</comment>
<dbReference type="GO" id="GO:0036431">
    <property type="term" value="F:dCMP kinase activity"/>
    <property type="evidence" value="ECO:0007669"/>
    <property type="project" value="RHEA"/>
</dbReference>
<dbReference type="VEuPathDB" id="CryptoDB:Cvel_11583"/>
<dbReference type="Pfam" id="PF00406">
    <property type="entry name" value="ADK"/>
    <property type="match status" value="1"/>
</dbReference>
<feature type="binding site" evidence="9">
    <location>
        <position position="125"/>
    </location>
    <ligand>
        <name>a ribonucleoside 5'-phosphate</name>
        <dbReference type="ChEBI" id="CHEBI:58043"/>
    </ligand>
</feature>
<evidence type="ECO:0000256" key="5">
    <source>
        <dbReference type="ARBA" id="ARBA00022840"/>
    </source>
</evidence>
<evidence type="ECO:0000256" key="2">
    <source>
        <dbReference type="ARBA" id="ARBA00022679"/>
    </source>
</evidence>
<dbReference type="InterPro" id="IPR000850">
    <property type="entry name" value="Adenylat/UMP-CMP_kin"/>
</dbReference>
<dbReference type="GO" id="GO:0005524">
    <property type="term" value="F:ATP binding"/>
    <property type="evidence" value="ECO:0007669"/>
    <property type="project" value="UniProtKB-KW"/>
</dbReference>
<evidence type="ECO:0000313" key="11">
    <source>
        <dbReference type="EMBL" id="CEM52889.1"/>
    </source>
</evidence>
<keyword evidence="6 9" id="KW-0665">Pyrimidine biosynthesis</keyword>
<comment type="catalytic activity">
    <reaction evidence="9">
        <text>CMP + ATP = CDP + ADP</text>
        <dbReference type="Rhea" id="RHEA:11600"/>
        <dbReference type="ChEBI" id="CHEBI:30616"/>
        <dbReference type="ChEBI" id="CHEBI:58069"/>
        <dbReference type="ChEBI" id="CHEBI:60377"/>
        <dbReference type="ChEBI" id="CHEBI:456216"/>
        <dbReference type="EC" id="2.7.4.14"/>
    </reaction>
</comment>
<dbReference type="GO" id="GO:0005737">
    <property type="term" value="C:cytoplasm"/>
    <property type="evidence" value="ECO:0007669"/>
    <property type="project" value="UniProtKB-SubCell"/>
</dbReference>
<evidence type="ECO:0000256" key="10">
    <source>
        <dbReference type="SAM" id="SignalP"/>
    </source>
</evidence>
<dbReference type="PROSITE" id="PS00113">
    <property type="entry name" value="ADENYLATE_KINASE"/>
    <property type="match status" value="1"/>
</dbReference>
<feature type="binding site" evidence="9">
    <location>
        <position position="234"/>
    </location>
    <ligand>
        <name>a ribonucleoside 5'-phosphate</name>
        <dbReference type="ChEBI" id="CHEBI:58043"/>
    </ligand>
</feature>
<feature type="region of interest" description="LID" evidence="9">
    <location>
        <begin position="216"/>
        <end position="226"/>
    </location>
</feature>
<dbReference type="NCBIfam" id="TIGR01359">
    <property type="entry name" value="UMP_CMP_kin_fam"/>
    <property type="match status" value="1"/>
</dbReference>
<dbReference type="HAMAP" id="MF_00235">
    <property type="entry name" value="Adenylate_kinase_Adk"/>
    <property type="match status" value="1"/>
</dbReference>
<dbReference type="FunFam" id="3.40.50.300:FF:000315">
    <property type="entry name" value="Adenylate kinase 1"/>
    <property type="match status" value="1"/>
</dbReference>